<evidence type="ECO:0000256" key="1">
    <source>
        <dbReference type="ARBA" id="ARBA00004651"/>
    </source>
</evidence>
<feature type="transmembrane region" description="Helical" evidence="7">
    <location>
        <begin position="212"/>
        <end position="234"/>
    </location>
</feature>
<keyword evidence="5 7" id="KW-0472">Membrane</keyword>
<comment type="caution">
    <text evidence="9">The sequence shown here is derived from an EMBL/GenBank/DDBJ whole genome shotgun (WGS) entry which is preliminary data.</text>
</comment>
<feature type="domain" description="Major facilitator superfamily (MFS) profile" evidence="8">
    <location>
        <begin position="4"/>
        <end position="391"/>
    </location>
</feature>
<dbReference type="PANTHER" id="PTHR23546:SF1">
    <property type="entry name" value="MEMBRANE PROTEIN"/>
    <property type="match status" value="1"/>
</dbReference>
<evidence type="ECO:0000256" key="3">
    <source>
        <dbReference type="ARBA" id="ARBA00022692"/>
    </source>
</evidence>
<dbReference type="InterPro" id="IPR011701">
    <property type="entry name" value="MFS"/>
</dbReference>
<comment type="subcellular location">
    <subcellularLocation>
        <location evidence="1">Cell membrane</location>
        <topology evidence="1">Multi-pass membrane protein</topology>
    </subcellularLocation>
</comment>
<reference evidence="10" key="1">
    <citation type="journal article" date="2019" name="Int. J. Syst. Evol. Microbiol.">
        <title>The Global Catalogue of Microorganisms (GCM) 10K type strain sequencing project: providing services to taxonomists for standard genome sequencing and annotation.</title>
        <authorList>
            <consortium name="The Broad Institute Genomics Platform"/>
            <consortium name="The Broad Institute Genome Sequencing Center for Infectious Disease"/>
            <person name="Wu L."/>
            <person name="Ma J."/>
        </authorList>
    </citation>
    <scope>NUCLEOTIDE SEQUENCE [LARGE SCALE GENOMIC DNA]</scope>
    <source>
        <strain evidence="10">TISTR 1827</strain>
    </source>
</reference>
<evidence type="ECO:0000256" key="6">
    <source>
        <dbReference type="SAM" id="MobiDB-lite"/>
    </source>
</evidence>
<dbReference type="EMBL" id="JBHUMY010000003">
    <property type="protein sequence ID" value="MFD2659364.1"/>
    <property type="molecule type" value="Genomic_DNA"/>
</dbReference>
<feature type="region of interest" description="Disordered" evidence="6">
    <location>
        <begin position="391"/>
        <end position="413"/>
    </location>
</feature>
<keyword evidence="3 7" id="KW-0812">Transmembrane</keyword>
<organism evidence="9 10">
    <name type="scientific">Paenibacillus thailandensis</name>
    <dbReference type="NCBI Taxonomy" id="393250"/>
    <lineage>
        <taxon>Bacteria</taxon>
        <taxon>Bacillati</taxon>
        <taxon>Bacillota</taxon>
        <taxon>Bacilli</taxon>
        <taxon>Bacillales</taxon>
        <taxon>Paenibacillaceae</taxon>
        <taxon>Paenibacillus</taxon>
    </lineage>
</organism>
<feature type="transmembrane region" description="Helical" evidence="7">
    <location>
        <begin position="337"/>
        <end position="359"/>
    </location>
</feature>
<proteinExistence type="predicted"/>
<evidence type="ECO:0000256" key="2">
    <source>
        <dbReference type="ARBA" id="ARBA00022448"/>
    </source>
</evidence>
<feature type="transmembrane region" description="Helical" evidence="7">
    <location>
        <begin position="96"/>
        <end position="121"/>
    </location>
</feature>
<dbReference type="InterPro" id="IPR036259">
    <property type="entry name" value="MFS_trans_sf"/>
</dbReference>
<feature type="transmembrane region" description="Helical" evidence="7">
    <location>
        <begin position="38"/>
        <end position="58"/>
    </location>
</feature>
<dbReference type="SUPFAM" id="SSF103473">
    <property type="entry name" value="MFS general substrate transporter"/>
    <property type="match status" value="1"/>
</dbReference>
<evidence type="ECO:0000256" key="5">
    <source>
        <dbReference type="ARBA" id="ARBA00023136"/>
    </source>
</evidence>
<gene>
    <name evidence="9" type="ORF">ACFSW5_03690</name>
</gene>
<feature type="transmembrane region" description="Helical" evidence="7">
    <location>
        <begin position="246"/>
        <end position="267"/>
    </location>
</feature>
<dbReference type="RefSeq" id="WP_379270033.1">
    <property type="nucleotide sequence ID" value="NZ_JBHUGT010000037.1"/>
</dbReference>
<dbReference type="Proteomes" id="UP001597493">
    <property type="component" value="Unassembled WGS sequence"/>
</dbReference>
<feature type="transmembrane region" description="Helical" evidence="7">
    <location>
        <begin position="141"/>
        <end position="165"/>
    </location>
</feature>
<name>A0ABW5QSG8_9BACL</name>
<keyword evidence="10" id="KW-1185">Reference proteome</keyword>
<feature type="transmembrane region" description="Helical" evidence="7">
    <location>
        <begin position="7"/>
        <end position="26"/>
    </location>
</feature>
<keyword evidence="2" id="KW-0813">Transport</keyword>
<dbReference type="PANTHER" id="PTHR23546">
    <property type="entry name" value="TRANSPORT PROTEIN"/>
    <property type="match status" value="1"/>
</dbReference>
<protein>
    <submittedName>
        <fullName evidence="9">MFS transporter</fullName>
    </submittedName>
</protein>
<feature type="transmembrane region" description="Helical" evidence="7">
    <location>
        <begin position="70"/>
        <end position="90"/>
    </location>
</feature>
<accession>A0ABW5QSG8</accession>
<feature type="transmembrane region" description="Helical" evidence="7">
    <location>
        <begin position="171"/>
        <end position="191"/>
    </location>
</feature>
<dbReference type="InterPro" id="IPR001958">
    <property type="entry name" value="Tet-R_TetA/multi-R_MdtG-like"/>
</dbReference>
<dbReference type="InterPro" id="IPR020846">
    <property type="entry name" value="MFS_dom"/>
</dbReference>
<dbReference type="PROSITE" id="PS50850">
    <property type="entry name" value="MFS"/>
    <property type="match status" value="1"/>
</dbReference>
<evidence type="ECO:0000256" key="4">
    <source>
        <dbReference type="ARBA" id="ARBA00022989"/>
    </source>
</evidence>
<evidence type="ECO:0000313" key="9">
    <source>
        <dbReference type="EMBL" id="MFD2659364.1"/>
    </source>
</evidence>
<sequence length="413" mass="44296">MNKIKGSIFFSVFVAMLGLMLIAPITPSLIRELGLREIHSGILISVGSIMTAVMAPVWGNISDAKGRKPVILIGFIGMSISTLLLTVTFYCGLHQWLSGGLLLFFMIVTRSLVGMFIPAVLSSSQAYMGDVTEEKERGSGIAIISAANGLGLILGPAIAGVFTLFGLLWPLYFGIGIATVAFIVNLLLMPADKPAMTRGSIKVSPFQPGLRNYLFVALVTMIGIVTIQVIGGFYLQDQLNLASEKLAGVVSLGLMLSGTAMLTAQYVQAKWLKWEPRPMILLGSLILVASMLLFLLTSYLPFYYSAFFVFGLGSGLMMTGFMTGASLSVRNEQQGGVAGLVAAMQGISAIIAPILSIVLYQANRYSPMIMIAILTALLGAVIFARFRKRPGHNASDRTEGREIHPGTEVRGRS</sequence>
<feature type="transmembrane region" description="Helical" evidence="7">
    <location>
        <begin position="279"/>
        <end position="296"/>
    </location>
</feature>
<dbReference type="Gene3D" id="1.20.1250.20">
    <property type="entry name" value="MFS general substrate transporter like domains"/>
    <property type="match status" value="1"/>
</dbReference>
<feature type="transmembrane region" description="Helical" evidence="7">
    <location>
        <begin position="365"/>
        <end position="384"/>
    </location>
</feature>
<dbReference type="CDD" id="cd17325">
    <property type="entry name" value="MFS_MdtG_SLC18_like"/>
    <property type="match status" value="1"/>
</dbReference>
<feature type="compositionally biased region" description="Basic and acidic residues" evidence="6">
    <location>
        <begin position="394"/>
        <end position="413"/>
    </location>
</feature>
<evidence type="ECO:0000259" key="8">
    <source>
        <dbReference type="PROSITE" id="PS50850"/>
    </source>
</evidence>
<keyword evidence="4 7" id="KW-1133">Transmembrane helix</keyword>
<feature type="transmembrane region" description="Helical" evidence="7">
    <location>
        <begin position="302"/>
        <end position="325"/>
    </location>
</feature>
<dbReference type="PRINTS" id="PR01035">
    <property type="entry name" value="TCRTETA"/>
</dbReference>
<dbReference type="Pfam" id="PF07690">
    <property type="entry name" value="MFS_1"/>
    <property type="match status" value="1"/>
</dbReference>
<evidence type="ECO:0000313" key="10">
    <source>
        <dbReference type="Proteomes" id="UP001597493"/>
    </source>
</evidence>
<evidence type="ECO:0000256" key="7">
    <source>
        <dbReference type="SAM" id="Phobius"/>
    </source>
</evidence>